<accession>A0A2U2CBB4</accession>
<dbReference type="PANTHER" id="PTHR33376">
    <property type="match status" value="1"/>
</dbReference>
<evidence type="ECO:0000256" key="2">
    <source>
        <dbReference type="ARBA" id="ARBA00009023"/>
    </source>
</evidence>
<dbReference type="OrthoDB" id="9803763at2"/>
<protein>
    <submittedName>
        <fullName evidence="7">ABC transporter substrate-binding protein</fullName>
    </submittedName>
</protein>
<dbReference type="Proteomes" id="UP000244940">
    <property type="component" value="Unassembled WGS sequence"/>
</dbReference>
<evidence type="ECO:0000313" key="7">
    <source>
        <dbReference type="EMBL" id="PWE29157.1"/>
    </source>
</evidence>
<evidence type="ECO:0000256" key="4">
    <source>
        <dbReference type="ARBA" id="ARBA00022729"/>
    </source>
</evidence>
<dbReference type="AlphaFoldDB" id="A0A2U2CBB4"/>
<reference evidence="7 8" key="1">
    <citation type="submission" date="2018-05" db="EMBL/GenBank/DDBJ databases">
        <title>Pararhodobacter marina sp. nov., isolated from deep-sea water of the Indian Ocean.</title>
        <authorList>
            <person name="Lai Q.Sr."/>
            <person name="Liu X."/>
            <person name="Shao Z."/>
        </authorList>
    </citation>
    <scope>NUCLEOTIDE SEQUENCE [LARGE SCALE GENOMIC DNA]</scope>
    <source>
        <strain evidence="7 8">CIC4N-9</strain>
    </source>
</reference>
<organism evidence="7 8">
    <name type="scientific">Pararhodobacter marinus</name>
    <dbReference type="NCBI Taxonomy" id="2184063"/>
    <lineage>
        <taxon>Bacteria</taxon>
        <taxon>Pseudomonadati</taxon>
        <taxon>Pseudomonadota</taxon>
        <taxon>Alphaproteobacteria</taxon>
        <taxon>Rhodobacterales</taxon>
        <taxon>Paracoccaceae</taxon>
        <taxon>Pararhodobacter</taxon>
    </lineage>
</organism>
<comment type="subcellular location">
    <subcellularLocation>
        <location evidence="1">Periplasm</location>
    </subcellularLocation>
</comment>
<dbReference type="Gene3D" id="3.40.190.170">
    <property type="entry name" value="Bacterial extracellular solute-binding protein, family 7"/>
    <property type="match status" value="1"/>
</dbReference>
<dbReference type="GO" id="GO:0055085">
    <property type="term" value="P:transmembrane transport"/>
    <property type="evidence" value="ECO:0007669"/>
    <property type="project" value="InterPro"/>
</dbReference>
<name>A0A2U2CBB4_9RHOB</name>
<dbReference type="GeneID" id="94365248"/>
<dbReference type="InterPro" id="IPR038404">
    <property type="entry name" value="TRAP_DctP_sf"/>
</dbReference>
<feature type="chain" id="PRO_5015687906" evidence="6">
    <location>
        <begin position="24"/>
        <end position="337"/>
    </location>
</feature>
<sequence length="337" mass="35600">MRTNLLGSALIGAVMAAATAVSAQSVNLRLSVETPPGHVRNLAAERWAETIGELSGGDIAVEIFPAGQLYNSADAIRALASGALDLSIQASPTLSRLEPNLSVITLPMFFGASAEDVRGILDGDLGDELWAMLESRGIMVPSGGHFEFAPNNTAYTVEPADSYAALEGRTLATPPSPVVVAIMNAMNINGVATPRTEIVLQLTQGQIEGMGSVTDLTISGGRLWEAGIAHAFNDNAGWGVYIPLMSARVMNGLTDEQRQIIDDAWSQTVGWARDYAAEELAHARATNEENGITYADPSDEAVSEMRERMLAVQDDIVDASGMNADFVARVAEALQGA</sequence>
<evidence type="ECO:0000256" key="3">
    <source>
        <dbReference type="ARBA" id="ARBA00022448"/>
    </source>
</evidence>
<dbReference type="RefSeq" id="WP_109533206.1">
    <property type="nucleotide sequence ID" value="NZ_CAXPUO010000057.1"/>
</dbReference>
<keyword evidence="3" id="KW-0813">Transport</keyword>
<keyword evidence="4 6" id="KW-0732">Signal</keyword>
<evidence type="ECO:0000256" key="6">
    <source>
        <dbReference type="SAM" id="SignalP"/>
    </source>
</evidence>
<gene>
    <name evidence="7" type="ORF">C4N9_10125</name>
</gene>
<evidence type="ECO:0000313" key="8">
    <source>
        <dbReference type="Proteomes" id="UP000244940"/>
    </source>
</evidence>
<keyword evidence="5" id="KW-0574">Periplasm</keyword>
<feature type="signal peptide" evidence="6">
    <location>
        <begin position="1"/>
        <end position="23"/>
    </location>
</feature>
<dbReference type="EMBL" id="QEYD01000005">
    <property type="protein sequence ID" value="PWE29157.1"/>
    <property type="molecule type" value="Genomic_DNA"/>
</dbReference>
<proteinExistence type="inferred from homology"/>
<keyword evidence="8" id="KW-1185">Reference proteome</keyword>
<dbReference type="NCBIfam" id="NF037995">
    <property type="entry name" value="TRAP_S1"/>
    <property type="match status" value="1"/>
</dbReference>
<dbReference type="GO" id="GO:0042597">
    <property type="term" value="C:periplasmic space"/>
    <property type="evidence" value="ECO:0007669"/>
    <property type="project" value="UniProtKB-SubCell"/>
</dbReference>
<evidence type="ECO:0000256" key="5">
    <source>
        <dbReference type="ARBA" id="ARBA00022764"/>
    </source>
</evidence>
<dbReference type="InterPro" id="IPR018389">
    <property type="entry name" value="DctP_fam"/>
</dbReference>
<dbReference type="PANTHER" id="PTHR33376:SF7">
    <property type="entry name" value="C4-DICARBOXYLATE-BINDING PROTEIN DCTB"/>
    <property type="match status" value="1"/>
</dbReference>
<evidence type="ECO:0000256" key="1">
    <source>
        <dbReference type="ARBA" id="ARBA00004418"/>
    </source>
</evidence>
<dbReference type="Pfam" id="PF03480">
    <property type="entry name" value="DctP"/>
    <property type="match status" value="1"/>
</dbReference>
<comment type="similarity">
    <text evidence="2">Belongs to the bacterial solute-binding protein 7 family.</text>
</comment>
<comment type="caution">
    <text evidence="7">The sequence shown here is derived from an EMBL/GenBank/DDBJ whole genome shotgun (WGS) entry which is preliminary data.</text>
</comment>